<evidence type="ECO:0000259" key="2">
    <source>
        <dbReference type="Pfam" id="PF01370"/>
    </source>
</evidence>
<dbReference type="Gene3D" id="3.90.25.10">
    <property type="entry name" value="UDP-galactose 4-epimerase, domain 1"/>
    <property type="match status" value="1"/>
</dbReference>
<gene>
    <name evidence="3" type="ORF">G5B37_01380</name>
</gene>
<protein>
    <submittedName>
        <fullName evidence="3">SDR family NAD(P)-dependent oxidoreductase</fullName>
    </submittedName>
</protein>
<name>A0A6G6GI61_9FLAO</name>
<organism evidence="3 4">
    <name type="scientific">Rasiella rasia</name>
    <dbReference type="NCBI Taxonomy" id="2744027"/>
    <lineage>
        <taxon>Bacteria</taxon>
        <taxon>Pseudomonadati</taxon>
        <taxon>Bacteroidota</taxon>
        <taxon>Flavobacteriia</taxon>
        <taxon>Flavobacteriales</taxon>
        <taxon>Flavobacteriaceae</taxon>
        <taxon>Rasiella</taxon>
    </lineage>
</organism>
<reference evidence="3 4" key="1">
    <citation type="submission" date="2020-02" db="EMBL/GenBank/DDBJ databases">
        <title>Complete genome sequence of Flavobacteriaceae bacterium.</title>
        <authorList>
            <person name="Kim S.-J."/>
            <person name="Kim Y.-S."/>
            <person name="Kim K.-H."/>
        </authorList>
    </citation>
    <scope>NUCLEOTIDE SEQUENCE [LARGE SCALE GENOMIC DNA]</scope>
    <source>
        <strain evidence="3 4">RR4-40</strain>
    </source>
</reference>
<dbReference type="Pfam" id="PF01370">
    <property type="entry name" value="Epimerase"/>
    <property type="match status" value="1"/>
</dbReference>
<comment type="similarity">
    <text evidence="1">Belongs to the NAD(P)-dependent epimerase/dehydratase family.</text>
</comment>
<sequence>MSEKAYSLNGIYKKALVTGGAGFVGSNLVESLLEDGLDVVSIDDYSAGKERNLHDVKEKYGDKLTIVECDITKKYNLSQHFGDIDVVFHQACSKMTICLKDPLRDLEVNAAGTFNLLELARDTGVKKFVHVSTGSVYGIAQYFPTDENHPLNPTSYYGVSKLAGEKYVRAFAHLYGMDTSILRYYHVYGPKQDSGDYGGVMGIFCKQAIKGDDLTIFGDGTQIRSFTYVKDVVNINKLVAKKGAKGEAYNCASGLKVSIQEIADKITKMAGTDSKIKYEDWKPGDIKDFEVSHKKIEDLGFEFQYLDFDKGLQQTFNWYNKVFG</sequence>
<evidence type="ECO:0000313" key="3">
    <source>
        <dbReference type="EMBL" id="QIE58265.1"/>
    </source>
</evidence>
<dbReference type="InterPro" id="IPR036291">
    <property type="entry name" value="NAD(P)-bd_dom_sf"/>
</dbReference>
<dbReference type="Proteomes" id="UP000505306">
    <property type="component" value="Chromosome"/>
</dbReference>
<feature type="domain" description="NAD-dependent epimerase/dehydratase" evidence="2">
    <location>
        <begin position="15"/>
        <end position="252"/>
    </location>
</feature>
<dbReference type="KEGG" id="mgel:G5B37_01380"/>
<accession>A0A6G6GI61</accession>
<dbReference type="RefSeq" id="WP_164678272.1">
    <property type="nucleotide sequence ID" value="NZ_CP049057.1"/>
</dbReference>
<evidence type="ECO:0000313" key="4">
    <source>
        <dbReference type="Proteomes" id="UP000505306"/>
    </source>
</evidence>
<dbReference type="Gene3D" id="3.40.50.720">
    <property type="entry name" value="NAD(P)-binding Rossmann-like Domain"/>
    <property type="match status" value="1"/>
</dbReference>
<keyword evidence="4" id="KW-1185">Reference proteome</keyword>
<dbReference type="PANTHER" id="PTHR43000">
    <property type="entry name" value="DTDP-D-GLUCOSE 4,6-DEHYDRATASE-RELATED"/>
    <property type="match status" value="1"/>
</dbReference>
<dbReference type="InterPro" id="IPR001509">
    <property type="entry name" value="Epimerase_deHydtase"/>
</dbReference>
<proteinExistence type="inferred from homology"/>
<dbReference type="SUPFAM" id="SSF51735">
    <property type="entry name" value="NAD(P)-binding Rossmann-fold domains"/>
    <property type="match status" value="1"/>
</dbReference>
<dbReference type="EMBL" id="CP049057">
    <property type="protein sequence ID" value="QIE58265.1"/>
    <property type="molecule type" value="Genomic_DNA"/>
</dbReference>
<evidence type="ECO:0000256" key="1">
    <source>
        <dbReference type="ARBA" id="ARBA00007637"/>
    </source>
</evidence>
<dbReference type="AlphaFoldDB" id="A0A6G6GI61"/>